<feature type="transmembrane region" description="Helical" evidence="7">
    <location>
        <begin position="561"/>
        <end position="582"/>
    </location>
</feature>
<keyword evidence="4 7" id="KW-1133">Transmembrane helix</keyword>
<comment type="subcellular location">
    <subcellularLocation>
        <location evidence="1">Membrane</location>
    </subcellularLocation>
</comment>
<evidence type="ECO:0000256" key="6">
    <source>
        <dbReference type="ARBA" id="ARBA00023180"/>
    </source>
</evidence>
<keyword evidence="9" id="KW-1185">Reference proteome</keyword>
<evidence type="ECO:0000313" key="8">
    <source>
        <dbReference type="EMBL" id="CAD7652742.1"/>
    </source>
</evidence>
<dbReference type="EMBL" id="CAJPVJ010005896">
    <property type="protein sequence ID" value="CAG2169929.1"/>
    <property type="molecule type" value="Genomic_DNA"/>
</dbReference>
<feature type="transmembrane region" description="Helical" evidence="7">
    <location>
        <begin position="594"/>
        <end position="615"/>
    </location>
</feature>
<dbReference type="Pfam" id="PF01130">
    <property type="entry name" value="CD36"/>
    <property type="match status" value="1"/>
</dbReference>
<gene>
    <name evidence="8" type="ORF">ONB1V03_LOCUS9401</name>
</gene>
<dbReference type="GO" id="GO:0016020">
    <property type="term" value="C:membrane"/>
    <property type="evidence" value="ECO:0007669"/>
    <property type="project" value="UniProtKB-SubCell"/>
</dbReference>
<evidence type="ECO:0000256" key="1">
    <source>
        <dbReference type="ARBA" id="ARBA00004370"/>
    </source>
</evidence>
<accession>A0A7R9QQB5</accession>
<sequence length="730" mass="80699">MGGLTHEITVRELLEGKHFSPAVTIEFISKPLKWFGIQMPDTHMPGNKFGLLNAVKESREGPHVCETGVGDSTFLKFVTFQGRTSYNMYDDPKCTVVNASDGRQLGPYKLTKDTVIWVPIGDLCRNFYIAYKEHSSVWGIPTWRYTLPPSMFASPKKNPANTCYCQTPDDPDMCDGIYEIGPCVYNLGIPISLSYPHFLYASDKIRTMVDGMYPDVDLHETQIDFEPTAGAPLRVRAGVQVNVKLEPSAYVVGFGDIREAVLPYVWVKIVDPLNDLARLIASVGIWPLLAIDYGSVALFLGGIGGLGYTSVYAFNRRDKLRSPKPHEEAVTTTGALMSHTNGVNNQTIATDTKDRNAYGLADNPPIYTISQRDYIERVGSASLEGKVLPPKAVCLDLRDGVRKNGGIETFAVVNGVVLESALQLYKDCVLYDEAYCRVEPLLMCLLMALNIRGVTFMQLIQDKICKVHYNKSDDFCRHLSELSDNDEGADIKSAVLVASSEFQMYYQALAYLPSMLLCVFLGSWCDNYPPGRIILLYISAVGMCVETVLQAYMAYDFDLAIPPALGGGLGTGFAAIFSYIPATTPTSIRTIRYMLVEVACWLSNPLATLLGGFLLNYNITVPIGGNGQLLNYQMVFIVSLVSSVLAIIWTLFMVNEKKEKEVLMAFETHSVNNDTKAPVDTIVSTIDKRKSLASLSTVELKRQNKNGLQLLFDFGRVPGLENMDVDASYG</sequence>
<reference evidence="8" key="1">
    <citation type="submission" date="2020-11" db="EMBL/GenBank/DDBJ databases">
        <authorList>
            <person name="Tran Van P."/>
        </authorList>
    </citation>
    <scope>NUCLEOTIDE SEQUENCE</scope>
</reference>
<dbReference type="SUPFAM" id="SSF103473">
    <property type="entry name" value="MFS general substrate transporter"/>
    <property type="match status" value="1"/>
</dbReference>
<dbReference type="InterPro" id="IPR002159">
    <property type="entry name" value="CD36_fam"/>
</dbReference>
<organism evidence="8">
    <name type="scientific">Oppiella nova</name>
    <dbReference type="NCBI Taxonomy" id="334625"/>
    <lineage>
        <taxon>Eukaryota</taxon>
        <taxon>Metazoa</taxon>
        <taxon>Ecdysozoa</taxon>
        <taxon>Arthropoda</taxon>
        <taxon>Chelicerata</taxon>
        <taxon>Arachnida</taxon>
        <taxon>Acari</taxon>
        <taxon>Acariformes</taxon>
        <taxon>Sarcoptiformes</taxon>
        <taxon>Oribatida</taxon>
        <taxon>Brachypylina</taxon>
        <taxon>Oppioidea</taxon>
        <taxon>Oppiidae</taxon>
        <taxon>Oppiella</taxon>
    </lineage>
</organism>
<feature type="transmembrane region" description="Helical" evidence="7">
    <location>
        <begin position="293"/>
        <end position="314"/>
    </location>
</feature>
<comment type="similarity">
    <text evidence="2">Belongs to the CD36 family.</text>
</comment>
<dbReference type="PRINTS" id="PR01609">
    <property type="entry name" value="CD36FAMILY"/>
</dbReference>
<evidence type="ECO:0000256" key="7">
    <source>
        <dbReference type="SAM" id="Phobius"/>
    </source>
</evidence>
<name>A0A7R9QQB5_9ACAR</name>
<keyword evidence="5 7" id="KW-0472">Membrane</keyword>
<dbReference type="GO" id="GO:0005044">
    <property type="term" value="F:scavenger receptor activity"/>
    <property type="evidence" value="ECO:0007669"/>
    <property type="project" value="TreeGrafter"/>
</dbReference>
<dbReference type="PANTHER" id="PTHR11923:SF51">
    <property type="entry name" value="LYSOSOME MEMBRANE PROTEIN 2"/>
    <property type="match status" value="1"/>
</dbReference>
<keyword evidence="3 7" id="KW-0812">Transmembrane</keyword>
<evidence type="ECO:0000256" key="5">
    <source>
        <dbReference type="ARBA" id="ARBA00023136"/>
    </source>
</evidence>
<feature type="transmembrane region" description="Helical" evidence="7">
    <location>
        <begin position="534"/>
        <end position="555"/>
    </location>
</feature>
<proteinExistence type="inferred from homology"/>
<dbReference type="Proteomes" id="UP000728032">
    <property type="component" value="Unassembled WGS sequence"/>
</dbReference>
<dbReference type="InterPro" id="IPR036259">
    <property type="entry name" value="MFS_trans_sf"/>
</dbReference>
<protein>
    <submittedName>
        <fullName evidence="8">Uncharacterized protein</fullName>
    </submittedName>
</protein>
<dbReference type="AlphaFoldDB" id="A0A7R9QQB5"/>
<evidence type="ECO:0000256" key="2">
    <source>
        <dbReference type="ARBA" id="ARBA00010532"/>
    </source>
</evidence>
<dbReference type="Gene3D" id="1.20.1250.20">
    <property type="entry name" value="MFS general substrate transporter like domains"/>
    <property type="match status" value="1"/>
</dbReference>
<dbReference type="GO" id="GO:0005737">
    <property type="term" value="C:cytoplasm"/>
    <property type="evidence" value="ECO:0007669"/>
    <property type="project" value="TreeGrafter"/>
</dbReference>
<dbReference type="EMBL" id="OC920721">
    <property type="protein sequence ID" value="CAD7652742.1"/>
    <property type="molecule type" value="Genomic_DNA"/>
</dbReference>
<keyword evidence="6" id="KW-0325">Glycoprotein</keyword>
<evidence type="ECO:0000256" key="4">
    <source>
        <dbReference type="ARBA" id="ARBA00022989"/>
    </source>
</evidence>
<feature type="transmembrane region" description="Helical" evidence="7">
    <location>
        <begin position="441"/>
        <end position="460"/>
    </location>
</feature>
<dbReference type="PANTHER" id="PTHR11923">
    <property type="entry name" value="SCAVENGER RECEPTOR CLASS B TYPE-1 SR-B1"/>
    <property type="match status" value="1"/>
</dbReference>
<feature type="transmembrane region" description="Helical" evidence="7">
    <location>
        <begin position="504"/>
        <end position="522"/>
    </location>
</feature>
<feature type="transmembrane region" description="Helical" evidence="7">
    <location>
        <begin position="635"/>
        <end position="654"/>
    </location>
</feature>
<evidence type="ECO:0000256" key="3">
    <source>
        <dbReference type="ARBA" id="ARBA00022692"/>
    </source>
</evidence>
<dbReference type="OrthoDB" id="6497691at2759"/>
<evidence type="ECO:0000313" key="9">
    <source>
        <dbReference type="Proteomes" id="UP000728032"/>
    </source>
</evidence>